<gene>
    <name evidence="1" type="ORF">LCGC14_0749650</name>
</gene>
<protein>
    <submittedName>
        <fullName evidence="1">Uncharacterized protein</fullName>
    </submittedName>
</protein>
<comment type="caution">
    <text evidence="1">The sequence shown here is derived from an EMBL/GenBank/DDBJ whole genome shotgun (WGS) entry which is preliminary data.</text>
</comment>
<dbReference type="AlphaFoldDB" id="A0A0F9Q8N3"/>
<name>A0A0F9Q8N3_9ZZZZ</name>
<reference evidence="1" key="1">
    <citation type="journal article" date="2015" name="Nature">
        <title>Complex archaea that bridge the gap between prokaryotes and eukaryotes.</title>
        <authorList>
            <person name="Spang A."/>
            <person name="Saw J.H."/>
            <person name="Jorgensen S.L."/>
            <person name="Zaremba-Niedzwiedzka K."/>
            <person name="Martijn J."/>
            <person name="Lind A.E."/>
            <person name="van Eijk R."/>
            <person name="Schleper C."/>
            <person name="Guy L."/>
            <person name="Ettema T.J."/>
        </authorList>
    </citation>
    <scope>NUCLEOTIDE SEQUENCE</scope>
</reference>
<accession>A0A0F9Q8N3</accession>
<proteinExistence type="predicted"/>
<sequence>MSIEISEKSKKEILELISTPGVEIEEIVELLKIDYDCIMNFLTEEYYKHNLDFGRRLCCRF</sequence>
<evidence type="ECO:0000313" key="1">
    <source>
        <dbReference type="EMBL" id="KKN38824.1"/>
    </source>
</evidence>
<dbReference type="EMBL" id="LAZR01001801">
    <property type="protein sequence ID" value="KKN38824.1"/>
    <property type="molecule type" value="Genomic_DNA"/>
</dbReference>
<organism evidence="1">
    <name type="scientific">marine sediment metagenome</name>
    <dbReference type="NCBI Taxonomy" id="412755"/>
    <lineage>
        <taxon>unclassified sequences</taxon>
        <taxon>metagenomes</taxon>
        <taxon>ecological metagenomes</taxon>
    </lineage>
</organism>